<organism evidence="1 2">
    <name type="scientific">Heminiphilus faecis</name>
    <dbReference type="NCBI Taxonomy" id="2601703"/>
    <lineage>
        <taxon>Bacteria</taxon>
        <taxon>Pseudomonadati</taxon>
        <taxon>Bacteroidota</taxon>
        <taxon>Bacteroidia</taxon>
        <taxon>Bacteroidales</taxon>
        <taxon>Muribaculaceae</taxon>
        <taxon>Heminiphilus</taxon>
    </lineage>
</organism>
<dbReference type="Proteomes" id="UP001565200">
    <property type="component" value="Unassembled WGS sequence"/>
</dbReference>
<protein>
    <submittedName>
        <fullName evidence="1">Uncharacterized protein</fullName>
    </submittedName>
</protein>
<proteinExistence type="predicted"/>
<accession>A0ABV4CWL8</accession>
<dbReference type="RefSeq" id="WP_369863516.1">
    <property type="nucleotide sequence ID" value="NZ_JBCLPP010000023.1"/>
</dbReference>
<name>A0ABV4CWL8_9BACT</name>
<sequence>MNVNQESTITHIIPRLKEVNGIVAACSDGTMTFEQAYAVARFYYDYQDTNLLIARAESMATGDAGRLREFAISLKDETATLIDNISILDGTDFKAIANAHSRQFYSVFQEASEELNPYWKRYCELNNRLDYLPLGSKAYAEAEKECEEAKTEHDARQTEVKKLYAGYETESRRAGDVFSLKASHLYALVARLNGIAGSIITDLDRAEKGDRR</sequence>
<comment type="caution">
    <text evidence="1">The sequence shown here is derived from an EMBL/GenBank/DDBJ whole genome shotgun (WGS) entry which is preliminary data.</text>
</comment>
<evidence type="ECO:0000313" key="1">
    <source>
        <dbReference type="EMBL" id="MEY8245792.1"/>
    </source>
</evidence>
<keyword evidence="2" id="KW-1185">Reference proteome</keyword>
<gene>
    <name evidence="1" type="ORF">AAK873_09230</name>
</gene>
<evidence type="ECO:0000313" key="2">
    <source>
        <dbReference type="Proteomes" id="UP001565200"/>
    </source>
</evidence>
<reference evidence="1 2" key="1">
    <citation type="submission" date="2024-03" db="EMBL/GenBank/DDBJ databases">
        <title>Mouse gut bacterial collection (mGBC) of GemPharmatech.</title>
        <authorList>
            <person name="He Y."/>
            <person name="Dong L."/>
            <person name="Wu D."/>
            <person name="Gao X."/>
            <person name="Lin Z."/>
        </authorList>
    </citation>
    <scope>NUCLEOTIDE SEQUENCE [LARGE SCALE GENOMIC DNA]</scope>
    <source>
        <strain evidence="1 2">54-13</strain>
    </source>
</reference>
<dbReference type="EMBL" id="JBCLPP010000023">
    <property type="protein sequence ID" value="MEY8245792.1"/>
    <property type="molecule type" value="Genomic_DNA"/>
</dbReference>